<gene>
    <name evidence="10" type="primary">ctaB</name>
    <name evidence="11" type="ORF">SAMN05216389_108114</name>
</gene>
<keyword evidence="5 10" id="KW-0812">Transmembrane</keyword>
<dbReference type="GO" id="GO:0005886">
    <property type="term" value="C:plasma membrane"/>
    <property type="evidence" value="ECO:0007669"/>
    <property type="project" value="UniProtKB-SubCell"/>
</dbReference>
<feature type="transmembrane region" description="Helical" evidence="10">
    <location>
        <begin position="188"/>
        <end position="209"/>
    </location>
</feature>
<proteinExistence type="inferred from homology"/>
<dbReference type="InterPro" id="IPR000537">
    <property type="entry name" value="UbiA_prenyltransferase"/>
</dbReference>
<evidence type="ECO:0000256" key="10">
    <source>
        <dbReference type="HAMAP-Rule" id="MF_00154"/>
    </source>
</evidence>
<comment type="pathway">
    <text evidence="2 10">Porphyrin-containing compound metabolism; heme O biosynthesis; heme O from protoheme: step 1/1.</text>
</comment>
<dbReference type="STRING" id="930131.SAMN05216389_108114"/>
<keyword evidence="8 10" id="KW-0472">Membrane</keyword>
<comment type="function">
    <text evidence="10">Converts heme B (protoheme IX) to heme O by substitution of the vinyl group on carbon 2 of heme B porphyrin ring with a hydroxyethyl farnesyl side group.</text>
</comment>
<evidence type="ECO:0000256" key="8">
    <source>
        <dbReference type="ARBA" id="ARBA00023136"/>
    </source>
</evidence>
<comment type="subunit">
    <text evidence="10">Interacts with CtaA.</text>
</comment>
<accession>A0A1I0DDM0</accession>
<comment type="subcellular location">
    <subcellularLocation>
        <location evidence="1 10">Cell membrane</location>
        <topology evidence="1 10">Multi-pass membrane protein</topology>
    </subcellularLocation>
</comment>
<comment type="catalytic activity">
    <reaction evidence="9 10">
        <text>heme b + (2E,6E)-farnesyl diphosphate + H2O = Fe(II)-heme o + diphosphate</text>
        <dbReference type="Rhea" id="RHEA:28070"/>
        <dbReference type="ChEBI" id="CHEBI:15377"/>
        <dbReference type="ChEBI" id="CHEBI:33019"/>
        <dbReference type="ChEBI" id="CHEBI:60344"/>
        <dbReference type="ChEBI" id="CHEBI:60530"/>
        <dbReference type="ChEBI" id="CHEBI:175763"/>
        <dbReference type="EC" id="2.5.1.141"/>
    </reaction>
</comment>
<feature type="transmembrane region" description="Helical" evidence="10">
    <location>
        <begin position="68"/>
        <end position="89"/>
    </location>
</feature>
<evidence type="ECO:0000313" key="11">
    <source>
        <dbReference type="EMBL" id="SET29652.1"/>
    </source>
</evidence>
<dbReference type="Pfam" id="PF01040">
    <property type="entry name" value="UbiA"/>
    <property type="match status" value="1"/>
</dbReference>
<feature type="transmembrane region" description="Helical" evidence="10">
    <location>
        <begin position="258"/>
        <end position="277"/>
    </location>
</feature>
<dbReference type="UniPathway" id="UPA00834">
    <property type="reaction ID" value="UER00712"/>
</dbReference>
<evidence type="ECO:0000313" key="12">
    <source>
        <dbReference type="Proteomes" id="UP000198618"/>
    </source>
</evidence>
<dbReference type="HAMAP" id="MF_00154">
    <property type="entry name" value="CyoE_CtaB"/>
    <property type="match status" value="1"/>
</dbReference>
<sequence>MNKVETTTSSQVLGNVTVSKENKTSFISDLKALVKVGIVNSNLMTTFTGFLLALHFTNSSFLANWDVLLLTMFGSALVIAGGCIFNNWYDVDIDPIMTRTKKRPTVTGNLSMQTVLFLGIASTVTGLILLMFTTIEATLIALFGWFAYVVLYTMWSKRKYTLNTVVGSFSGAVPPLIGWTAIDPNLHIVPVVLFLIMFIWQTPHFLALAMKKVDDYKAADIPMLPVVYGFEFTKRQIVIYIACLLPLPFFLYELGLVFVTIATLLNIGWLVIGIRGFSVKNDLKWANLIFIYSLNYLTILFVMMALVTIDFPIN</sequence>
<dbReference type="EMBL" id="FOHE01000008">
    <property type="protein sequence ID" value="SET29652.1"/>
    <property type="molecule type" value="Genomic_DNA"/>
</dbReference>
<keyword evidence="7 10" id="KW-0350">Heme biosynthesis</keyword>
<dbReference type="PANTHER" id="PTHR43448">
    <property type="entry name" value="PROTOHEME IX FARNESYLTRANSFERASE, MITOCHONDRIAL"/>
    <property type="match status" value="1"/>
</dbReference>
<feature type="transmembrane region" description="Helical" evidence="10">
    <location>
        <begin position="32"/>
        <end position="56"/>
    </location>
</feature>
<comment type="miscellaneous">
    <text evidence="10">Carbon 2 of the heme B porphyrin ring is defined according to the Fischer nomenclature.</text>
</comment>
<reference evidence="11 12" key="1">
    <citation type="submission" date="2016-10" db="EMBL/GenBank/DDBJ databases">
        <authorList>
            <person name="de Groot N.N."/>
        </authorList>
    </citation>
    <scope>NUCLEOTIDE SEQUENCE [LARGE SCALE GENOMIC DNA]</scope>
    <source>
        <strain evidence="11 12">IBRC-M 10780</strain>
    </source>
</reference>
<evidence type="ECO:0000256" key="3">
    <source>
        <dbReference type="ARBA" id="ARBA00022475"/>
    </source>
</evidence>
<feature type="transmembrane region" description="Helical" evidence="10">
    <location>
        <begin position="138"/>
        <end position="155"/>
    </location>
</feature>
<feature type="transmembrane region" description="Helical" evidence="10">
    <location>
        <begin position="110"/>
        <end position="132"/>
    </location>
</feature>
<dbReference type="RefSeq" id="WP_090869557.1">
    <property type="nucleotide sequence ID" value="NZ_FOHE01000008.1"/>
</dbReference>
<feature type="transmembrane region" description="Helical" evidence="10">
    <location>
        <begin position="289"/>
        <end position="309"/>
    </location>
</feature>
<dbReference type="OrthoDB" id="9814417at2"/>
<evidence type="ECO:0000256" key="9">
    <source>
        <dbReference type="ARBA" id="ARBA00047690"/>
    </source>
</evidence>
<feature type="transmembrane region" description="Helical" evidence="10">
    <location>
        <begin position="237"/>
        <end position="252"/>
    </location>
</feature>
<dbReference type="Gene3D" id="1.10.357.140">
    <property type="entry name" value="UbiA prenyltransferase"/>
    <property type="match status" value="1"/>
</dbReference>
<evidence type="ECO:0000256" key="2">
    <source>
        <dbReference type="ARBA" id="ARBA00004919"/>
    </source>
</evidence>
<dbReference type="InterPro" id="IPR030470">
    <property type="entry name" value="UbiA_prenylTrfase_CS"/>
</dbReference>
<evidence type="ECO:0000256" key="4">
    <source>
        <dbReference type="ARBA" id="ARBA00022679"/>
    </source>
</evidence>
<evidence type="ECO:0000256" key="5">
    <source>
        <dbReference type="ARBA" id="ARBA00022692"/>
    </source>
</evidence>
<dbReference type="Proteomes" id="UP000198618">
    <property type="component" value="Unassembled WGS sequence"/>
</dbReference>
<keyword evidence="3 10" id="KW-1003">Cell membrane</keyword>
<dbReference type="NCBIfam" id="TIGR01473">
    <property type="entry name" value="cyoE_ctaB"/>
    <property type="match status" value="1"/>
</dbReference>
<dbReference type="CDD" id="cd13957">
    <property type="entry name" value="PT_UbiA_Cox10"/>
    <property type="match status" value="1"/>
</dbReference>
<evidence type="ECO:0000256" key="6">
    <source>
        <dbReference type="ARBA" id="ARBA00022989"/>
    </source>
</evidence>
<keyword evidence="4 10" id="KW-0808">Transferase</keyword>
<dbReference type="GO" id="GO:0008495">
    <property type="term" value="F:protoheme IX farnesyltransferase activity"/>
    <property type="evidence" value="ECO:0007669"/>
    <property type="project" value="UniProtKB-UniRule"/>
</dbReference>
<dbReference type="FunFam" id="1.10.357.140:FF:000001">
    <property type="entry name" value="Protoheme IX farnesyltransferase"/>
    <property type="match status" value="1"/>
</dbReference>
<dbReference type="EC" id="2.5.1.141" evidence="10"/>
<evidence type="ECO:0000256" key="7">
    <source>
        <dbReference type="ARBA" id="ARBA00023133"/>
    </source>
</evidence>
<dbReference type="InterPro" id="IPR044878">
    <property type="entry name" value="UbiA_sf"/>
</dbReference>
<dbReference type="InterPro" id="IPR006369">
    <property type="entry name" value="Protohaem_IX_farnesylTrfase"/>
</dbReference>
<dbReference type="GO" id="GO:0048034">
    <property type="term" value="P:heme O biosynthetic process"/>
    <property type="evidence" value="ECO:0007669"/>
    <property type="project" value="UniProtKB-UniRule"/>
</dbReference>
<keyword evidence="6 10" id="KW-1133">Transmembrane helix</keyword>
<protein>
    <recommendedName>
        <fullName evidence="10">Protoheme IX farnesyltransferase</fullName>
        <ecNumber evidence="10">2.5.1.141</ecNumber>
    </recommendedName>
    <alternativeName>
        <fullName evidence="10">Heme B farnesyltransferase</fullName>
    </alternativeName>
    <alternativeName>
        <fullName evidence="10">Heme O synthase</fullName>
    </alternativeName>
</protein>
<dbReference type="PANTHER" id="PTHR43448:SF2">
    <property type="entry name" value="PROTOHEME IX FARNESYLTRANSFERASE, MITOCHONDRIAL"/>
    <property type="match status" value="1"/>
</dbReference>
<evidence type="ECO:0000256" key="1">
    <source>
        <dbReference type="ARBA" id="ARBA00004651"/>
    </source>
</evidence>
<keyword evidence="12" id="KW-1185">Reference proteome</keyword>
<feature type="transmembrane region" description="Helical" evidence="10">
    <location>
        <begin position="162"/>
        <end position="182"/>
    </location>
</feature>
<comment type="similarity">
    <text evidence="10">Belongs to the UbiA prenyltransferase family. Protoheme IX farnesyltransferase subfamily.</text>
</comment>
<name>A0A1I0DDM0_9BACI</name>
<organism evidence="11 12">
    <name type="scientific">Oceanobacillus limi</name>
    <dbReference type="NCBI Taxonomy" id="930131"/>
    <lineage>
        <taxon>Bacteria</taxon>
        <taxon>Bacillati</taxon>
        <taxon>Bacillota</taxon>
        <taxon>Bacilli</taxon>
        <taxon>Bacillales</taxon>
        <taxon>Bacillaceae</taxon>
        <taxon>Oceanobacillus</taxon>
    </lineage>
</organism>
<dbReference type="AlphaFoldDB" id="A0A1I0DDM0"/>
<dbReference type="PROSITE" id="PS00943">
    <property type="entry name" value="UBIA"/>
    <property type="match status" value="1"/>
</dbReference>